<accession>A0A1H1H114</accession>
<dbReference type="Proteomes" id="UP000183487">
    <property type="component" value="Unassembled WGS sequence"/>
</dbReference>
<name>A0A1H1H114_9BURK</name>
<dbReference type="AlphaFoldDB" id="A0A1H1H114"/>
<keyword evidence="2" id="KW-1185">Reference proteome</keyword>
<gene>
    <name evidence="1" type="ORF">SAMN05443245_3415</name>
</gene>
<evidence type="ECO:0000313" key="1">
    <source>
        <dbReference type="EMBL" id="SDR18768.1"/>
    </source>
</evidence>
<protein>
    <submittedName>
        <fullName evidence="1">Uncharacterized protein</fullName>
    </submittedName>
</protein>
<dbReference type="EMBL" id="FNKP01000002">
    <property type="protein sequence ID" value="SDR18768.1"/>
    <property type="molecule type" value="Genomic_DNA"/>
</dbReference>
<proteinExistence type="predicted"/>
<reference evidence="2" key="1">
    <citation type="submission" date="2016-10" db="EMBL/GenBank/DDBJ databases">
        <authorList>
            <person name="Varghese N."/>
        </authorList>
    </citation>
    <scope>NUCLEOTIDE SEQUENCE [LARGE SCALE GENOMIC DNA]</scope>
    <source>
        <strain evidence="2">GAS106B</strain>
    </source>
</reference>
<sequence length="173" mass="19422">MSTNNVTSEEHNAARDAVKFSMGVVGCDVELRALNEELARPFGDVPLYARCFAFALWQQGYPIEFSIGGERWNLTPSPQWGAKGRYRVRPKREDLVLPSIDWSHVVAKWKWLAQDENGELWVFSERPEISAAAKWWFVAGGKSTEIQAVAALASAKSGSGDWRKLIVQRPEGE</sequence>
<dbReference type="RefSeq" id="WP_074766846.1">
    <property type="nucleotide sequence ID" value="NZ_FNKP01000002.1"/>
</dbReference>
<organism evidence="1 2">
    <name type="scientific">Paraburkholderia fungorum</name>
    <dbReference type="NCBI Taxonomy" id="134537"/>
    <lineage>
        <taxon>Bacteria</taxon>
        <taxon>Pseudomonadati</taxon>
        <taxon>Pseudomonadota</taxon>
        <taxon>Betaproteobacteria</taxon>
        <taxon>Burkholderiales</taxon>
        <taxon>Burkholderiaceae</taxon>
        <taxon>Paraburkholderia</taxon>
    </lineage>
</organism>
<dbReference type="OrthoDB" id="8302330at2"/>
<evidence type="ECO:0000313" key="2">
    <source>
        <dbReference type="Proteomes" id="UP000183487"/>
    </source>
</evidence>